<evidence type="ECO:0000313" key="2">
    <source>
        <dbReference type="EMBL" id="ALT69500.1"/>
    </source>
</evidence>
<name>A0A0U3CLW5_9EURY</name>
<dbReference type="RefSeq" id="WP_058739731.1">
    <property type="nucleotide sequence ID" value="NZ_CP011266.1"/>
</dbReference>
<reference evidence="2 3" key="1">
    <citation type="submission" date="2015-04" db="EMBL/GenBank/DDBJ databases">
        <title>The complete genome sequence of the rumen methanogen Methanobrevibacter millerae SM9.</title>
        <authorList>
            <person name="Leahy S.C."/>
            <person name="Kelly W.J."/>
            <person name="Pacheco D.M."/>
            <person name="Li D."/>
            <person name="Altermann E."/>
            <person name="Attwood G.T."/>
        </authorList>
    </citation>
    <scope>NUCLEOTIDE SEQUENCE [LARGE SCALE GENOMIC DNA]</scope>
    <source>
        <strain evidence="2 3">SM9</strain>
    </source>
</reference>
<keyword evidence="1" id="KW-1133">Transmembrane helix</keyword>
<organism evidence="2 3">
    <name type="scientific">Methanobrevibacter millerae</name>
    <dbReference type="NCBI Taxonomy" id="230361"/>
    <lineage>
        <taxon>Archaea</taxon>
        <taxon>Methanobacteriati</taxon>
        <taxon>Methanobacteriota</taxon>
        <taxon>Methanomada group</taxon>
        <taxon>Methanobacteria</taxon>
        <taxon>Methanobacteriales</taxon>
        <taxon>Methanobacteriaceae</taxon>
        <taxon>Methanobrevibacter</taxon>
    </lineage>
</organism>
<gene>
    <name evidence="2" type="ORF">sm9_1733</name>
</gene>
<dbReference type="EMBL" id="CP011266">
    <property type="protein sequence ID" value="ALT69500.1"/>
    <property type="molecule type" value="Genomic_DNA"/>
</dbReference>
<evidence type="ECO:0000256" key="1">
    <source>
        <dbReference type="SAM" id="Phobius"/>
    </source>
</evidence>
<dbReference type="GeneID" id="26736677"/>
<sequence>MEYDIKSIAIYTIIATLIASIIDAVFFASNIVAYSSIIAIAIAGVIIGFLAKNLETAGLQEE</sequence>
<feature type="transmembrane region" description="Helical" evidence="1">
    <location>
        <begin position="33"/>
        <end position="51"/>
    </location>
</feature>
<dbReference type="AlphaFoldDB" id="A0A0U3CLW5"/>
<dbReference type="Proteomes" id="UP000067738">
    <property type="component" value="Chromosome"/>
</dbReference>
<accession>A0A0U3CLW5</accession>
<feature type="transmembrane region" description="Helical" evidence="1">
    <location>
        <begin position="7"/>
        <end position="27"/>
    </location>
</feature>
<protein>
    <submittedName>
        <fullName evidence="2">Uncharacterized protein</fullName>
    </submittedName>
</protein>
<keyword evidence="3" id="KW-1185">Reference proteome</keyword>
<keyword evidence="1" id="KW-0812">Transmembrane</keyword>
<evidence type="ECO:0000313" key="3">
    <source>
        <dbReference type="Proteomes" id="UP000067738"/>
    </source>
</evidence>
<proteinExistence type="predicted"/>
<dbReference type="PATRIC" id="fig|230361.4.peg.1794"/>
<dbReference type="KEGG" id="mmil:sm9_1733"/>
<keyword evidence="1" id="KW-0472">Membrane</keyword>